<organism evidence="3 4">
    <name type="scientific">Streptomyces candidus</name>
    <dbReference type="NCBI Taxonomy" id="67283"/>
    <lineage>
        <taxon>Bacteria</taxon>
        <taxon>Bacillati</taxon>
        <taxon>Actinomycetota</taxon>
        <taxon>Actinomycetes</taxon>
        <taxon>Kitasatosporales</taxon>
        <taxon>Streptomycetaceae</taxon>
        <taxon>Streptomyces</taxon>
    </lineage>
</organism>
<dbReference type="Pfam" id="PF07398">
    <property type="entry name" value="MDMPI_C"/>
    <property type="match status" value="1"/>
</dbReference>
<name>A0A7X0HI11_9ACTN</name>
<keyword evidence="4" id="KW-1185">Reference proteome</keyword>
<dbReference type="InterPro" id="IPR034660">
    <property type="entry name" value="DinB/YfiT-like"/>
</dbReference>
<protein>
    <submittedName>
        <fullName evidence="3">Uncharacterized protein (TIGR03083 family)</fullName>
    </submittedName>
</protein>
<evidence type="ECO:0000259" key="1">
    <source>
        <dbReference type="Pfam" id="PF07398"/>
    </source>
</evidence>
<dbReference type="InterPro" id="IPR024344">
    <property type="entry name" value="MDMPI_metal-binding"/>
</dbReference>
<feature type="domain" description="MDMPI C-terminal" evidence="1">
    <location>
        <begin position="144"/>
        <end position="242"/>
    </location>
</feature>
<reference evidence="3 4" key="1">
    <citation type="submission" date="2020-08" db="EMBL/GenBank/DDBJ databases">
        <title>Genomic Encyclopedia of Type Strains, Phase IV (KMG-IV): sequencing the most valuable type-strain genomes for metagenomic binning, comparative biology and taxonomic classification.</title>
        <authorList>
            <person name="Goeker M."/>
        </authorList>
    </citation>
    <scope>NUCLEOTIDE SEQUENCE [LARGE SCALE GENOMIC DNA]</scope>
    <source>
        <strain evidence="3 4">DSM 40141</strain>
    </source>
</reference>
<dbReference type="Proteomes" id="UP000540423">
    <property type="component" value="Unassembled WGS sequence"/>
</dbReference>
<evidence type="ECO:0000259" key="2">
    <source>
        <dbReference type="Pfam" id="PF11716"/>
    </source>
</evidence>
<dbReference type="RefSeq" id="WP_185033536.1">
    <property type="nucleotide sequence ID" value="NZ_BNBN01000009.1"/>
</dbReference>
<evidence type="ECO:0000313" key="4">
    <source>
        <dbReference type="Proteomes" id="UP000540423"/>
    </source>
</evidence>
<dbReference type="GO" id="GO:0005886">
    <property type="term" value="C:plasma membrane"/>
    <property type="evidence" value="ECO:0007669"/>
    <property type="project" value="TreeGrafter"/>
</dbReference>
<comment type="caution">
    <text evidence="3">The sequence shown here is derived from an EMBL/GenBank/DDBJ whole genome shotgun (WGS) entry which is preliminary data.</text>
</comment>
<dbReference type="PANTHER" id="PTHR40758:SF1">
    <property type="entry name" value="CONSERVED PROTEIN"/>
    <property type="match status" value="1"/>
</dbReference>
<dbReference type="NCBIfam" id="TIGR03083">
    <property type="entry name" value="maleylpyruvate isomerase family mycothiol-dependent enzyme"/>
    <property type="match status" value="1"/>
</dbReference>
<gene>
    <name evidence="3" type="ORF">HNQ79_004372</name>
</gene>
<sequence length="250" mass="27249">MTLDETHINCLAAEGELLASAAESAGTDATVPGCPGWRVRDLLRHTGKVHRWATAFVTQGHREYRPGGAEPDLDGAPLLDWYREGHAALVAALRSAPDDLECWTFLPAPSPRAFWARRQAHETAVHRIDAESATGRRPGPVERDFALDGIDELLTGFHARDRSRVRTDSPRTLRIRATDAPSGTDAVWTMHLTKDAPPRVVRTDDGPADTELSGSAGLLYAVLWNRLPAESAELSGDPRLAAAWRELSGI</sequence>
<dbReference type="Pfam" id="PF11716">
    <property type="entry name" value="MDMPI_N"/>
    <property type="match status" value="1"/>
</dbReference>
<proteinExistence type="predicted"/>
<evidence type="ECO:0000313" key="3">
    <source>
        <dbReference type="EMBL" id="MBB6437868.1"/>
    </source>
</evidence>
<dbReference type="SUPFAM" id="SSF109854">
    <property type="entry name" value="DinB/YfiT-like putative metalloenzymes"/>
    <property type="match status" value="1"/>
</dbReference>
<dbReference type="PANTHER" id="PTHR40758">
    <property type="entry name" value="CONSERVED PROTEIN"/>
    <property type="match status" value="1"/>
</dbReference>
<accession>A0A7X0HI11</accession>
<dbReference type="GO" id="GO:0046872">
    <property type="term" value="F:metal ion binding"/>
    <property type="evidence" value="ECO:0007669"/>
    <property type="project" value="InterPro"/>
</dbReference>
<dbReference type="EMBL" id="JACHEM010000011">
    <property type="protein sequence ID" value="MBB6437868.1"/>
    <property type="molecule type" value="Genomic_DNA"/>
</dbReference>
<dbReference type="InterPro" id="IPR010872">
    <property type="entry name" value="MDMPI_C-term_domain"/>
</dbReference>
<dbReference type="AlphaFoldDB" id="A0A7X0HI11"/>
<feature type="domain" description="Mycothiol-dependent maleylpyruvate isomerase metal-binding" evidence="2">
    <location>
        <begin position="13"/>
        <end position="130"/>
    </location>
</feature>
<dbReference type="InterPro" id="IPR017517">
    <property type="entry name" value="Maleyloyr_isom"/>
</dbReference>